<dbReference type="FunFam" id="3.40.50.720:FF:000425">
    <property type="entry name" value="NAD(P)-binding Rossmann-fold superfamily protein"/>
    <property type="match status" value="1"/>
</dbReference>
<dbReference type="RefSeq" id="WP_023173434.1">
    <property type="nucleotide sequence ID" value="NC_022600.1"/>
</dbReference>
<dbReference type="PANTHER" id="PTHR48079:SF6">
    <property type="entry name" value="NAD(P)-BINDING DOMAIN-CONTAINING PROTEIN-RELATED"/>
    <property type="match status" value="1"/>
</dbReference>
<dbReference type="InterPro" id="IPR001509">
    <property type="entry name" value="Epimerase_deHydtase"/>
</dbReference>
<evidence type="ECO:0000259" key="1">
    <source>
        <dbReference type="Pfam" id="PF01370"/>
    </source>
</evidence>
<dbReference type="Proteomes" id="UP000017396">
    <property type="component" value="Chromosome"/>
</dbReference>
<dbReference type="PANTHER" id="PTHR48079">
    <property type="entry name" value="PROTEIN YEEZ"/>
    <property type="match status" value="1"/>
</dbReference>
<evidence type="ECO:0000313" key="2">
    <source>
        <dbReference type="EMBL" id="AGY58303.1"/>
    </source>
</evidence>
<organism evidence="2 3">
    <name type="scientific">Gloeobacter kilaueensis (strain ATCC BAA-2537 / CCAP 1431/1 / ULC 316 / JS1)</name>
    <dbReference type="NCBI Taxonomy" id="1183438"/>
    <lineage>
        <taxon>Bacteria</taxon>
        <taxon>Bacillati</taxon>
        <taxon>Cyanobacteriota</taxon>
        <taxon>Cyanophyceae</taxon>
        <taxon>Gloeobacterales</taxon>
        <taxon>Gloeobacteraceae</taxon>
        <taxon>Gloeobacter</taxon>
    </lineage>
</organism>
<dbReference type="EMBL" id="CP003587">
    <property type="protein sequence ID" value="AGY58303.1"/>
    <property type="molecule type" value="Genomic_DNA"/>
</dbReference>
<dbReference type="InterPro" id="IPR051783">
    <property type="entry name" value="NAD(P)-dependent_oxidoreduct"/>
</dbReference>
<dbReference type="eggNOG" id="COG0451">
    <property type="taxonomic scope" value="Bacteria"/>
</dbReference>
<proteinExistence type="predicted"/>
<dbReference type="InterPro" id="IPR017829">
    <property type="entry name" value="Hopanoid-assoc_sugar_epimerase"/>
</dbReference>
<feature type="domain" description="NAD-dependent epimerase/dehydratase" evidence="1">
    <location>
        <begin position="6"/>
        <end position="228"/>
    </location>
</feature>
<keyword evidence="3" id="KW-1185">Reference proteome</keyword>
<dbReference type="EC" id="1.1.1.219" evidence="2"/>
<dbReference type="InterPro" id="IPR036291">
    <property type="entry name" value="NAD(P)-bd_dom_sf"/>
</dbReference>
<dbReference type="CDD" id="cd05228">
    <property type="entry name" value="AR_FR_like_1_SDR_e"/>
    <property type="match status" value="1"/>
</dbReference>
<dbReference type="AlphaFoldDB" id="U5QHG5"/>
<name>U5QHG5_GLOK1</name>
<dbReference type="SUPFAM" id="SSF51735">
    <property type="entry name" value="NAD(P)-binding Rossmann-fold domains"/>
    <property type="match status" value="1"/>
</dbReference>
<keyword evidence="2" id="KW-0560">Oxidoreductase</keyword>
<reference evidence="2 3" key="1">
    <citation type="journal article" date="2013" name="PLoS ONE">
        <title>Cultivation and Complete Genome Sequencing of Gloeobacter kilaueensis sp. nov., from a Lava Cave in Kilauea Caldera, Hawai'i.</title>
        <authorList>
            <person name="Saw J.H."/>
            <person name="Schatz M."/>
            <person name="Brown M.V."/>
            <person name="Kunkel D.D."/>
            <person name="Foster J.S."/>
            <person name="Shick H."/>
            <person name="Christensen S."/>
            <person name="Hou S."/>
            <person name="Wan X."/>
            <person name="Donachie S.P."/>
        </authorList>
    </citation>
    <scope>NUCLEOTIDE SEQUENCE [LARGE SCALE GENOMIC DNA]</scope>
    <source>
        <strain evidence="3">JS</strain>
    </source>
</reference>
<dbReference type="STRING" id="1183438.GKIL_2057"/>
<dbReference type="PATRIC" id="fig|1183438.3.peg.2019"/>
<dbReference type="KEGG" id="glj:GKIL_2057"/>
<dbReference type="NCBIfam" id="TIGR03466">
    <property type="entry name" value="HpnA"/>
    <property type="match status" value="1"/>
</dbReference>
<dbReference type="GO" id="GO:0004029">
    <property type="term" value="F:aldehyde dehydrogenase (NAD+) activity"/>
    <property type="evidence" value="ECO:0007669"/>
    <property type="project" value="TreeGrafter"/>
</dbReference>
<accession>U5QHG5</accession>
<dbReference type="GO" id="GO:0045552">
    <property type="term" value="F:dihydroflavanol 4-reductase activity"/>
    <property type="evidence" value="ECO:0007669"/>
    <property type="project" value="UniProtKB-EC"/>
</dbReference>
<dbReference type="Pfam" id="PF01370">
    <property type="entry name" value="Epimerase"/>
    <property type="match status" value="1"/>
</dbReference>
<protein>
    <submittedName>
        <fullName evidence="2">NAD-dependent epimerase/dehydratase</fullName>
        <ecNumber evidence="2">1.1.1.219</ecNumber>
    </submittedName>
</protein>
<dbReference type="HOGENOM" id="CLU_007383_6_0_3"/>
<dbReference type="GO" id="GO:0005737">
    <property type="term" value="C:cytoplasm"/>
    <property type="evidence" value="ECO:0007669"/>
    <property type="project" value="TreeGrafter"/>
</dbReference>
<evidence type="ECO:0000313" key="3">
    <source>
        <dbReference type="Proteomes" id="UP000017396"/>
    </source>
</evidence>
<sequence>MDELAFVTGGNGFIGANLVRLLLRQGWRVRALVRDRTKARNLAGLDVDLVEGDLLTDDLAARMAGCRAVFHVAAHYSLFQADKEVLWRSNVLGTRSVLAAARRAQVERVVYTSSVAAIGVGGPLTDETYQSPPEKLIGAYKQSKYWAEQEAKRAVQSGQDVVIVNPAAPIGPWDSKPTPTGEIILRFLRRQMPFYLETGLNFIHVGDVAAGHLAAFERGRTGERYILGHRNLSLKQLFDELERITGIAAPQFTVPEWLPLGVAWFDEQLLAPLTGRPPAVAIDAVRMAAQTMYYDATKAVRELDLPQTPVRLALEDAVDWFLKNGYAGAAGG</sequence>
<dbReference type="OrthoDB" id="9807212at2"/>
<gene>
    <name evidence="2" type="ORF">GKIL_2057</name>
</gene>
<dbReference type="Gene3D" id="3.40.50.720">
    <property type="entry name" value="NAD(P)-binding Rossmann-like Domain"/>
    <property type="match status" value="1"/>
</dbReference>